<protein>
    <submittedName>
        <fullName evidence="2">Uncharacterized protein</fullName>
    </submittedName>
</protein>
<evidence type="ECO:0000256" key="1">
    <source>
        <dbReference type="SAM" id="MobiDB-lite"/>
    </source>
</evidence>
<evidence type="ECO:0000313" key="3">
    <source>
        <dbReference type="Proteomes" id="UP000815677"/>
    </source>
</evidence>
<sequence>MHLSRDEPGVGLASIAGQLGGNHSRAVSVITCNDSRAPGTLDNLSLPAEQHTQRDIIRRRQTEQKRRTESPTANAPTRRVRRTCVAARERVPEGVGDPLLGTWSSTEQVLILEFLESRDIRIVRRAYNSGGNRRCAREKCVPPSFHLDHQQWSSMELVDEARSGVTLLEKGRCVVMQSAYLSNWSGTAPPPSLRPRSIAVSTIILPLCPDQYLVVFGRRNALRSYSNPLHLLHVASDAYVVDGMIEGLLLSKDDAVVDRGVDVVSCQVTASHGELKVLDIILRVVARLLSCRAGSLSQSYMSLRTFRKGGKFAKRELSIGTVSTFLYPYIWSTRKCYGRNATCALNPDGAPSTFY</sequence>
<feature type="compositionally biased region" description="Basic and acidic residues" evidence="1">
    <location>
        <begin position="51"/>
        <end position="69"/>
    </location>
</feature>
<proteinExistence type="predicted"/>
<dbReference type="EMBL" id="DF843880">
    <property type="protein sequence ID" value="GAT47702.1"/>
    <property type="molecule type" value="Genomic_DNA"/>
</dbReference>
<keyword evidence="3" id="KW-1185">Reference proteome</keyword>
<name>A0ABQ0L965_MYCCL</name>
<accession>A0ABQ0L965</accession>
<gene>
    <name evidence="2" type="ORF">MCHLO_05151</name>
</gene>
<organism evidence="2 3">
    <name type="scientific">Mycena chlorophos</name>
    <name type="common">Agaric fungus</name>
    <name type="synonym">Agaricus chlorophos</name>
    <dbReference type="NCBI Taxonomy" id="658473"/>
    <lineage>
        <taxon>Eukaryota</taxon>
        <taxon>Fungi</taxon>
        <taxon>Dikarya</taxon>
        <taxon>Basidiomycota</taxon>
        <taxon>Agaricomycotina</taxon>
        <taxon>Agaricomycetes</taxon>
        <taxon>Agaricomycetidae</taxon>
        <taxon>Agaricales</taxon>
        <taxon>Marasmiineae</taxon>
        <taxon>Mycenaceae</taxon>
        <taxon>Mycena</taxon>
    </lineage>
</organism>
<evidence type="ECO:0000313" key="2">
    <source>
        <dbReference type="EMBL" id="GAT47702.1"/>
    </source>
</evidence>
<dbReference type="Proteomes" id="UP000815677">
    <property type="component" value="Unassembled WGS sequence"/>
</dbReference>
<reference evidence="2" key="1">
    <citation type="submission" date="2014-09" db="EMBL/GenBank/DDBJ databases">
        <title>Genome sequence of the luminous mushroom Mycena chlorophos for searching fungal bioluminescence genes.</title>
        <authorList>
            <person name="Tanaka Y."/>
            <person name="Kasuga D."/>
            <person name="Oba Y."/>
            <person name="Hase S."/>
            <person name="Sato K."/>
            <person name="Oba Y."/>
            <person name="Sakakibara Y."/>
        </authorList>
    </citation>
    <scope>NUCLEOTIDE SEQUENCE</scope>
</reference>
<feature type="region of interest" description="Disordered" evidence="1">
    <location>
        <begin position="38"/>
        <end position="81"/>
    </location>
</feature>